<dbReference type="EMBL" id="AB458444">
    <property type="protein sequence ID" value="BAH79990.1"/>
    <property type="molecule type" value="Genomic_DNA"/>
</dbReference>
<dbReference type="AlphaFoldDB" id="C5NNQ1"/>
<feature type="region of interest" description="Disordered" evidence="1">
    <location>
        <begin position="72"/>
        <end position="94"/>
    </location>
</feature>
<feature type="region of interest" description="Disordered" evidence="1">
    <location>
        <begin position="1"/>
        <end position="57"/>
    </location>
</feature>
<reference evidence="2" key="2">
    <citation type="journal article" date="2011" name="Plant Physiol.">
        <title>Developing rice with high yield under phosphorus deficiency: Pup1 sequence to application.</title>
        <authorList>
            <person name="Chin J.H."/>
            <person name="Gamuyao R."/>
            <person name="Dalid C."/>
            <person name="Bustamam M."/>
            <person name="Prasetiyono J."/>
            <person name="Moeljopawiro S."/>
            <person name="Wissuwa M."/>
            <person name="Heuer S."/>
        </authorList>
    </citation>
    <scope>NUCLEOTIDE SEQUENCE</scope>
</reference>
<evidence type="ECO:0000256" key="1">
    <source>
        <dbReference type="SAM" id="MobiDB-lite"/>
    </source>
</evidence>
<feature type="region of interest" description="Disordered" evidence="1">
    <location>
        <begin position="255"/>
        <end position="298"/>
    </location>
</feature>
<proteinExistence type="predicted"/>
<reference evidence="2" key="1">
    <citation type="journal article" date="2009" name="Plant Biotechnol. J.">
        <title>Comparative sequence analyses of the major quantitative trait locus phosphorus uptake 1 (Pup1) reveal a complex genetic structure.</title>
        <authorList>
            <person name="Heuer S."/>
            <person name="Lu X."/>
            <person name="Chin J.H."/>
            <person name="Pariasca-Tanaka J."/>
            <person name="Kanamori H."/>
            <person name="Matsumoto T."/>
            <person name="De Leon T."/>
            <person name="Ulat V.J."/>
            <person name="Ismail A.M."/>
            <person name="Yano M."/>
            <person name="Wissuwa M."/>
        </authorList>
    </citation>
    <scope>NUCLEOTIDE SEQUENCE</scope>
</reference>
<protein>
    <submittedName>
        <fullName evidence="2">Uncharacterized protein</fullName>
    </submittedName>
</protein>
<gene>
    <name evidence="2" type="primary">OsPupK01-1</name>
</gene>
<evidence type="ECO:0000313" key="2">
    <source>
        <dbReference type="EMBL" id="BAH79990.1"/>
    </source>
</evidence>
<organism evidence="2">
    <name type="scientific">Oryza sativa subsp. indica</name>
    <name type="common">Rice</name>
    <dbReference type="NCBI Taxonomy" id="39946"/>
    <lineage>
        <taxon>Eukaryota</taxon>
        <taxon>Viridiplantae</taxon>
        <taxon>Streptophyta</taxon>
        <taxon>Embryophyta</taxon>
        <taxon>Tracheophyta</taxon>
        <taxon>Spermatophyta</taxon>
        <taxon>Magnoliopsida</taxon>
        <taxon>Liliopsida</taxon>
        <taxon>Poales</taxon>
        <taxon>Poaceae</taxon>
        <taxon>BOP clade</taxon>
        <taxon>Oryzoideae</taxon>
        <taxon>Oryzeae</taxon>
        <taxon>Oryzinae</taxon>
        <taxon>Oryza</taxon>
        <taxon>Oryza sativa</taxon>
    </lineage>
</organism>
<reference evidence="2" key="3">
    <citation type="journal article" date="2012" name="Nature">
        <title>The protein kinase Pstol1 from traditional rice confers tolerance of phosphorus deficiency.</title>
        <authorList>
            <person name="Gamuyao R."/>
            <person name="Chin J.H."/>
            <person name="Pariasca-Tanaka J."/>
            <person name="Pesaresi P."/>
            <person name="Catausan S."/>
            <person name="Dalid C."/>
            <person name="Slamet-Loedin I."/>
            <person name="Tecson-Mendoza E.M."/>
            <person name="Wissuwa M."/>
            <person name="Heuer S."/>
        </authorList>
    </citation>
    <scope>NUCLEOTIDE SEQUENCE</scope>
</reference>
<feature type="region of interest" description="Disordered" evidence="1">
    <location>
        <begin position="207"/>
        <end position="229"/>
    </location>
</feature>
<feature type="compositionally biased region" description="Basic and acidic residues" evidence="1">
    <location>
        <begin position="283"/>
        <end position="292"/>
    </location>
</feature>
<name>C5NNQ1_ORYSI</name>
<feature type="compositionally biased region" description="Low complexity" evidence="1">
    <location>
        <begin position="1"/>
        <end position="12"/>
    </location>
</feature>
<feature type="compositionally biased region" description="Basic residues" evidence="1">
    <location>
        <begin position="17"/>
        <end position="30"/>
    </location>
</feature>
<accession>C5NNQ1</accession>
<sequence>MAAAGSAPAGRGPAERHRARYRRPPARRRLPWPPPATAAATGHRMGSGSNSKRRRHPGPHAFLIAACVPPPRTCSSSPQPLLGRHGGRPRTRSSLPRALLLPDAALDLRRQGVDAVLGVHGQVTSERRQRRPVGVVGDQPHRRLHEGRRARMQALVAFKGRTYVVNTYNVTGYKPFPGRRVDAHRVQRHRPRRRREHLHREGVALRQAAAASRDGDVEPHLAGRVHGHRRRAYEARVRQGELGCQGRALAHRPWRGRARARAGAGGRRPVRRGRECGVPPAVRQERGGEHAHAGSGGARRCPVISGFLGVRIIFT</sequence>